<evidence type="ECO:0000256" key="6">
    <source>
        <dbReference type="ARBA" id="ARBA00022679"/>
    </source>
</evidence>
<gene>
    <name evidence="12 14" type="ORF">P152DRAFT_386456</name>
</gene>
<sequence length="291" mass="32801">KAHRRDEYRATRHAASPGEIGLPSKRFYRQRAHANVFSDHALSYPEKPEAWNWRELYPGVAQVGQEVQSAEDSPQNGENITPAAYRGVEIADIGCGFGGLLFALSPLLPQTLILGLEIRSSVTEFVQEKIRALQGQARKGDPTSSTETETETATLTPYQNIACIRSNTMKFMPNYFGRGQLSKIFLCFPDPHFKHRKHKARIVSPTLAAEYAYALRVGGVVYTITDVEDLHRWMVDGFSANPLFRRLGEEELEGDECVRVMKAETEEGKKVERNGGTKWVACFQRLEDPPW</sequence>
<accession>A0A6G1G903</accession>
<dbReference type="Gene3D" id="3.40.50.150">
    <property type="entry name" value="Vaccinia Virus protein VP39"/>
    <property type="match status" value="1"/>
</dbReference>
<dbReference type="InterPro" id="IPR025763">
    <property type="entry name" value="Trm8_euk"/>
</dbReference>
<feature type="non-terminal residue" evidence="12">
    <location>
        <position position="1"/>
    </location>
</feature>
<dbReference type="PANTHER" id="PTHR23417">
    <property type="entry name" value="3-DEOXY-D-MANNO-OCTULOSONIC-ACID TRANSFERASE/TRNA GUANINE-N 7 - -METHYLTRANSFERASE"/>
    <property type="match status" value="1"/>
</dbReference>
<dbReference type="Proteomes" id="UP000504638">
    <property type="component" value="Unplaced"/>
</dbReference>
<keyword evidence="7" id="KW-0949">S-adenosyl-L-methionine</keyword>
<dbReference type="GeneID" id="54416405"/>
<dbReference type="PANTHER" id="PTHR23417:SF16">
    <property type="entry name" value="TRNA (GUANINE-N(7)-)-METHYLTRANSFERASE"/>
    <property type="match status" value="1"/>
</dbReference>
<dbReference type="GO" id="GO:0106143">
    <property type="term" value="C:tRNA (m7G46) methyltransferase complex"/>
    <property type="evidence" value="ECO:0007669"/>
    <property type="project" value="UniProtKB-ARBA"/>
</dbReference>
<evidence type="ECO:0000256" key="4">
    <source>
        <dbReference type="ARBA" id="ARBA00022555"/>
    </source>
</evidence>
<evidence type="ECO:0000256" key="1">
    <source>
        <dbReference type="ARBA" id="ARBA00000142"/>
    </source>
</evidence>
<reference evidence="14" key="2">
    <citation type="submission" date="2020-04" db="EMBL/GenBank/DDBJ databases">
        <authorList>
            <consortium name="NCBI Genome Project"/>
        </authorList>
    </citation>
    <scope>NUCLEOTIDE SEQUENCE</scope>
    <source>
        <strain evidence="14">CBS 781.70</strain>
    </source>
</reference>
<feature type="non-terminal residue" evidence="12">
    <location>
        <position position="291"/>
    </location>
</feature>
<dbReference type="GO" id="GO:0000049">
    <property type="term" value="F:tRNA binding"/>
    <property type="evidence" value="ECO:0007669"/>
    <property type="project" value="UniProtKB-KW"/>
</dbReference>
<dbReference type="InterPro" id="IPR003358">
    <property type="entry name" value="tRNA_(Gua-N-7)_MeTrfase_Trmb"/>
</dbReference>
<keyword evidence="4" id="KW-0820">tRNA-binding</keyword>
<reference evidence="12 14" key="1">
    <citation type="submission" date="2020-01" db="EMBL/GenBank/DDBJ databases">
        <authorList>
            <consortium name="DOE Joint Genome Institute"/>
            <person name="Haridas S."/>
            <person name="Albert R."/>
            <person name="Binder M."/>
            <person name="Bloem J."/>
            <person name="Labutti K."/>
            <person name="Salamov A."/>
            <person name="Andreopoulos B."/>
            <person name="Baker S.E."/>
            <person name="Barry K."/>
            <person name="Bills G."/>
            <person name="Bluhm B.H."/>
            <person name="Cannon C."/>
            <person name="Castanera R."/>
            <person name="Culley D.E."/>
            <person name="Daum C."/>
            <person name="Ezra D."/>
            <person name="Gonzalez J.B."/>
            <person name="Henrissat B."/>
            <person name="Kuo A."/>
            <person name="Liang C."/>
            <person name="Lipzen A."/>
            <person name="Lutzoni F."/>
            <person name="Magnuson J."/>
            <person name="Mondo S."/>
            <person name="Nolan M."/>
            <person name="Ohm R."/>
            <person name="Pangilinan J."/>
            <person name="Park H.-J."/>
            <person name="Ramirez L."/>
            <person name="Alfaro M."/>
            <person name="Sun H."/>
            <person name="Tritt A."/>
            <person name="Yoshinaga Y."/>
            <person name="Zwiers L.-H."/>
            <person name="Turgeon B.G."/>
            <person name="Goodwin S.B."/>
            <person name="Spatafora J.W."/>
            <person name="Crous P.W."/>
            <person name="Grigoriev I.V."/>
        </authorList>
    </citation>
    <scope>NUCLEOTIDE SEQUENCE</scope>
    <source>
        <strain evidence="12 14">CBS 781.70</strain>
    </source>
</reference>
<evidence type="ECO:0000313" key="14">
    <source>
        <dbReference type="RefSeq" id="XP_033535970.1"/>
    </source>
</evidence>
<dbReference type="NCBIfam" id="TIGR00091">
    <property type="entry name" value="tRNA (guanosine(46)-N7)-methyltransferase TrmB"/>
    <property type="match status" value="1"/>
</dbReference>
<evidence type="ECO:0000256" key="9">
    <source>
        <dbReference type="ARBA" id="ARBA00022884"/>
    </source>
</evidence>
<organism evidence="12">
    <name type="scientific">Eremomyces bilateralis CBS 781.70</name>
    <dbReference type="NCBI Taxonomy" id="1392243"/>
    <lineage>
        <taxon>Eukaryota</taxon>
        <taxon>Fungi</taxon>
        <taxon>Dikarya</taxon>
        <taxon>Ascomycota</taxon>
        <taxon>Pezizomycotina</taxon>
        <taxon>Dothideomycetes</taxon>
        <taxon>Dothideomycetes incertae sedis</taxon>
        <taxon>Eremomycetales</taxon>
        <taxon>Eremomycetaceae</taxon>
        <taxon>Eremomyces</taxon>
    </lineage>
</organism>
<keyword evidence="10" id="KW-0539">Nucleus</keyword>
<comment type="pathway">
    <text evidence="11">tRNA modification; N(7)-methylguanine-tRNA biosynthesis.</text>
</comment>
<dbReference type="InterPro" id="IPR029063">
    <property type="entry name" value="SAM-dependent_MTases_sf"/>
</dbReference>
<evidence type="ECO:0000313" key="12">
    <source>
        <dbReference type="EMBL" id="KAF1814339.1"/>
    </source>
</evidence>
<keyword evidence="8" id="KW-0819">tRNA processing</keyword>
<evidence type="ECO:0000256" key="2">
    <source>
        <dbReference type="ARBA" id="ARBA00004123"/>
    </source>
</evidence>
<dbReference type="Pfam" id="PF02390">
    <property type="entry name" value="Methyltransf_4"/>
    <property type="match status" value="1"/>
</dbReference>
<proteinExistence type="inferred from homology"/>
<name>A0A6G1G903_9PEZI</name>
<dbReference type="FunFam" id="3.40.50.150:FF:000060">
    <property type="entry name" value="tRNA (guanine-N(7)-)-methyltransferase"/>
    <property type="match status" value="1"/>
</dbReference>
<dbReference type="GO" id="GO:0005634">
    <property type="term" value="C:nucleus"/>
    <property type="evidence" value="ECO:0007669"/>
    <property type="project" value="UniProtKB-SubCell"/>
</dbReference>
<comment type="subcellular location">
    <subcellularLocation>
        <location evidence="2">Nucleus</location>
    </subcellularLocation>
</comment>
<dbReference type="OrthoDB" id="47276at2759"/>
<reference evidence="14" key="3">
    <citation type="submission" date="2025-04" db="UniProtKB">
        <authorList>
            <consortium name="RefSeq"/>
        </authorList>
    </citation>
    <scope>IDENTIFICATION</scope>
    <source>
        <strain evidence="14">CBS 781.70</strain>
    </source>
</reference>
<keyword evidence="13" id="KW-1185">Reference proteome</keyword>
<dbReference type="AlphaFoldDB" id="A0A6G1G903"/>
<dbReference type="RefSeq" id="XP_033535970.1">
    <property type="nucleotide sequence ID" value="XM_033675835.1"/>
</dbReference>
<keyword evidence="6 12" id="KW-0808">Transferase</keyword>
<dbReference type="SUPFAM" id="SSF53335">
    <property type="entry name" value="S-adenosyl-L-methionine-dependent methyltransferases"/>
    <property type="match status" value="1"/>
</dbReference>
<evidence type="ECO:0000256" key="10">
    <source>
        <dbReference type="ARBA" id="ARBA00023242"/>
    </source>
</evidence>
<comment type="catalytic activity">
    <reaction evidence="1">
        <text>guanosine(46) in tRNA + S-adenosyl-L-methionine = N(7)-methylguanosine(46) in tRNA + S-adenosyl-L-homocysteine</text>
        <dbReference type="Rhea" id="RHEA:42708"/>
        <dbReference type="Rhea" id="RHEA-COMP:10188"/>
        <dbReference type="Rhea" id="RHEA-COMP:10189"/>
        <dbReference type="ChEBI" id="CHEBI:57856"/>
        <dbReference type="ChEBI" id="CHEBI:59789"/>
        <dbReference type="ChEBI" id="CHEBI:74269"/>
        <dbReference type="ChEBI" id="CHEBI:74480"/>
        <dbReference type="EC" id="2.1.1.33"/>
    </reaction>
</comment>
<dbReference type="PROSITE" id="PS51625">
    <property type="entry name" value="SAM_MT_TRMB"/>
    <property type="match status" value="1"/>
</dbReference>
<protein>
    <recommendedName>
        <fullName evidence="3">tRNA (guanine(46)-N(7))-methyltransferase</fullName>
        <ecNumber evidence="3">2.1.1.33</ecNumber>
    </recommendedName>
</protein>
<dbReference type="EC" id="2.1.1.33" evidence="3"/>
<evidence type="ECO:0000256" key="11">
    <source>
        <dbReference type="ARBA" id="ARBA00060552"/>
    </source>
</evidence>
<keyword evidence="5 12" id="KW-0489">Methyltransferase</keyword>
<evidence type="ECO:0000256" key="8">
    <source>
        <dbReference type="ARBA" id="ARBA00022694"/>
    </source>
</evidence>
<keyword evidence="9" id="KW-0694">RNA-binding</keyword>
<evidence type="ECO:0000256" key="3">
    <source>
        <dbReference type="ARBA" id="ARBA00011977"/>
    </source>
</evidence>
<dbReference type="GO" id="GO:0008176">
    <property type="term" value="F:tRNA (guanine(46)-N7)-methyltransferase activity"/>
    <property type="evidence" value="ECO:0007669"/>
    <property type="project" value="UniProtKB-EC"/>
</dbReference>
<evidence type="ECO:0000256" key="5">
    <source>
        <dbReference type="ARBA" id="ARBA00022603"/>
    </source>
</evidence>
<dbReference type="HAMAP" id="MF_03055">
    <property type="entry name" value="tRNA_methyltr_TrmB_euk"/>
    <property type="match status" value="1"/>
</dbReference>
<dbReference type="EMBL" id="ML975153">
    <property type="protein sequence ID" value="KAF1814339.1"/>
    <property type="molecule type" value="Genomic_DNA"/>
</dbReference>
<evidence type="ECO:0000313" key="13">
    <source>
        <dbReference type="Proteomes" id="UP000504638"/>
    </source>
</evidence>
<evidence type="ECO:0000256" key="7">
    <source>
        <dbReference type="ARBA" id="ARBA00022691"/>
    </source>
</evidence>